<name>A0A6I6K3B6_9BACT</name>
<accession>A0A6I6K3B6</accession>
<protein>
    <submittedName>
        <fullName evidence="9">TonB-dependent receptor</fullName>
    </submittedName>
</protein>
<feature type="signal peptide" evidence="7">
    <location>
        <begin position="1"/>
        <end position="22"/>
    </location>
</feature>
<organism evidence="9 10">
    <name type="scientific">Maribellus comscasis</name>
    <dbReference type="NCBI Taxonomy" id="2681766"/>
    <lineage>
        <taxon>Bacteria</taxon>
        <taxon>Pseudomonadati</taxon>
        <taxon>Bacteroidota</taxon>
        <taxon>Bacteroidia</taxon>
        <taxon>Marinilabiliales</taxon>
        <taxon>Prolixibacteraceae</taxon>
        <taxon>Maribellus</taxon>
    </lineage>
</organism>
<dbReference type="Pfam" id="PF13620">
    <property type="entry name" value="CarboxypepD_reg"/>
    <property type="match status" value="1"/>
</dbReference>
<dbReference type="AlphaFoldDB" id="A0A6I6K3B6"/>
<feature type="chain" id="PRO_5026084524" evidence="7">
    <location>
        <begin position="23"/>
        <end position="1101"/>
    </location>
</feature>
<dbReference type="Pfam" id="PF25183">
    <property type="entry name" value="OMP_b-brl_4"/>
    <property type="match status" value="2"/>
</dbReference>
<evidence type="ECO:0000256" key="2">
    <source>
        <dbReference type="ARBA" id="ARBA00022448"/>
    </source>
</evidence>
<dbReference type="Gene3D" id="2.40.170.20">
    <property type="entry name" value="TonB-dependent receptor, beta-barrel domain"/>
    <property type="match status" value="1"/>
</dbReference>
<keyword evidence="5" id="KW-0472">Membrane</keyword>
<evidence type="ECO:0000256" key="7">
    <source>
        <dbReference type="SAM" id="SignalP"/>
    </source>
</evidence>
<reference evidence="9 10" key="1">
    <citation type="submission" date="2019-11" db="EMBL/GenBank/DDBJ databases">
        <authorList>
            <person name="Zheng R.K."/>
            <person name="Sun C.M."/>
        </authorList>
    </citation>
    <scope>NUCLEOTIDE SEQUENCE [LARGE SCALE GENOMIC DNA]</scope>
    <source>
        <strain evidence="9 10">WC007</strain>
    </source>
</reference>
<keyword evidence="9" id="KW-0675">Receptor</keyword>
<evidence type="ECO:0000313" key="10">
    <source>
        <dbReference type="Proteomes" id="UP000428260"/>
    </source>
</evidence>
<keyword evidence="4" id="KW-0812">Transmembrane</keyword>
<evidence type="ECO:0000259" key="8">
    <source>
        <dbReference type="Pfam" id="PF25183"/>
    </source>
</evidence>
<dbReference type="GO" id="GO:0009279">
    <property type="term" value="C:cell outer membrane"/>
    <property type="evidence" value="ECO:0007669"/>
    <property type="project" value="UniProtKB-SubCell"/>
</dbReference>
<comment type="subcellular location">
    <subcellularLocation>
        <location evidence="1">Cell outer membrane</location>
        <topology evidence="1">Multi-pass membrane protein</topology>
    </subcellularLocation>
</comment>
<dbReference type="GO" id="GO:0044718">
    <property type="term" value="P:siderophore transmembrane transport"/>
    <property type="evidence" value="ECO:0007669"/>
    <property type="project" value="TreeGrafter"/>
</dbReference>
<evidence type="ECO:0000256" key="3">
    <source>
        <dbReference type="ARBA" id="ARBA00022452"/>
    </source>
</evidence>
<evidence type="ECO:0000313" key="9">
    <source>
        <dbReference type="EMBL" id="QGY48109.1"/>
    </source>
</evidence>
<evidence type="ECO:0000256" key="5">
    <source>
        <dbReference type="ARBA" id="ARBA00023136"/>
    </source>
</evidence>
<dbReference type="KEGG" id="mcos:GM418_11940"/>
<dbReference type="GO" id="GO:0015344">
    <property type="term" value="F:siderophore uptake transmembrane transporter activity"/>
    <property type="evidence" value="ECO:0007669"/>
    <property type="project" value="TreeGrafter"/>
</dbReference>
<sequence>MIKKISFLIVVLIISSATIMQAQVTTSSMSGRVTDAEGAVIGATVIATHTPSGTTYGTVTNVEGRFNLNGMRVGGPYTVQVTFIGYGAHTQNNITLSLGENYVMNVVLSEESLSLDEVLVTAARTKFSNEKTGAVTNITNDQIDNLPTVNRSIMDITRLSPYGGDGMSFAGTDGRTANFTVDGANFNNNFGLSDALPGGGNPISIEAIEELQVVIAPYDVRQTNFIGGGVNAITKSGTNTFKASAYTYHKNENMRGNAVYGQEITGAREKDRNTTYGFTAGGPIIENKLFFFVNAEKAKTPTVANRWRASTDGVADPDNYISRTTEDDLQTVSDFVKNKYGYETGSYTNFPADESNTKLLARIDWNITDKHRLALRYNYTKNTSWRPPNSSSMDGGTRMSEARMSQASMSYANSMYSMDNLVHSFSFDLNSRLSENISNQLLATFSKLDDVRGTNSSEFPFIDILKDDQAYLSLGYELFTWNNGVHNNVWNIKDEITYYLGNHKVVGGIAYEYKMADNSYMRNGTGYYRYRSLDDFLNEETPEIVNLTYGYDGENNPAARVRSNKIGVYVQDDWSVNERFKLSYGLRIDGLIFNNNDLITNQAIKELDYSGRSIDTGEWPSANIIFSPRVGFVWDASGDKSLKVRGGTGLFSGNLPLVFFTNMPSNGGMVQYQAHLNANTEVIDGYTGPYIENNDKKYIDMSQFSGGLVTDANGNANIAALYDKLASLGYPTTISPEDGTLPSSIAGISSDFKMPQVWKTSFAVDYAFPTSFPFSATVEGIFNKTINGVSISDWSIPSVGGFARFNGVDNRPIYPAGYRTGTKAFVLDNTSRGYGWSANITLNAQPTEWLSMMAAYTHTVAKDVTGMPGSNPESAFTYVPTVEGPNNIKLHNSQYTTPDRLVVSLTAHDKSGNHYGIIYEGWRGGANYSYMTVNDINSDGYNYDAIYVPTDEEVTNNEFRFVSADDQTRFMDYVHGNDYLKDQQGKYAEAYSVYSPWVHRVDFNYKHDFSLKAGNNEHKLQLSLDIKNVMNLFNSDWGVAKYLNPEIGSEARILKYEGVDADGVATFSTPASIHGNTKTFTPSYSLGQTWYASIGIKYIFN</sequence>
<keyword evidence="6" id="KW-0998">Cell outer membrane</keyword>
<keyword evidence="7" id="KW-0732">Signal</keyword>
<feature type="domain" description="TonB-dependent transporter Oar-like beta-barrel" evidence="8">
    <location>
        <begin position="233"/>
        <end position="300"/>
    </location>
</feature>
<evidence type="ECO:0000256" key="1">
    <source>
        <dbReference type="ARBA" id="ARBA00004571"/>
    </source>
</evidence>
<dbReference type="InterPro" id="IPR039426">
    <property type="entry name" value="TonB-dep_rcpt-like"/>
</dbReference>
<dbReference type="SUPFAM" id="SSF49464">
    <property type="entry name" value="Carboxypeptidase regulatory domain-like"/>
    <property type="match status" value="1"/>
</dbReference>
<dbReference type="InterPro" id="IPR008969">
    <property type="entry name" value="CarboxyPept-like_regulatory"/>
</dbReference>
<proteinExistence type="predicted"/>
<dbReference type="EMBL" id="CP046401">
    <property type="protein sequence ID" value="QGY48109.1"/>
    <property type="molecule type" value="Genomic_DNA"/>
</dbReference>
<evidence type="ECO:0000256" key="6">
    <source>
        <dbReference type="ARBA" id="ARBA00023237"/>
    </source>
</evidence>
<dbReference type="Proteomes" id="UP000428260">
    <property type="component" value="Chromosome"/>
</dbReference>
<dbReference type="SUPFAM" id="SSF56935">
    <property type="entry name" value="Porins"/>
    <property type="match status" value="1"/>
</dbReference>
<dbReference type="PANTHER" id="PTHR30069">
    <property type="entry name" value="TONB-DEPENDENT OUTER MEMBRANE RECEPTOR"/>
    <property type="match status" value="1"/>
</dbReference>
<keyword evidence="10" id="KW-1185">Reference proteome</keyword>
<dbReference type="InterPro" id="IPR036942">
    <property type="entry name" value="Beta-barrel_TonB_sf"/>
</dbReference>
<feature type="domain" description="TonB-dependent transporter Oar-like beta-barrel" evidence="8">
    <location>
        <begin position="346"/>
        <end position="1034"/>
    </location>
</feature>
<dbReference type="InterPro" id="IPR057601">
    <property type="entry name" value="Oar-like_b-barrel"/>
</dbReference>
<keyword evidence="3" id="KW-1134">Transmembrane beta strand</keyword>
<evidence type="ECO:0000256" key="4">
    <source>
        <dbReference type="ARBA" id="ARBA00022692"/>
    </source>
</evidence>
<dbReference type="PANTHER" id="PTHR30069:SF46">
    <property type="entry name" value="OAR PROTEIN"/>
    <property type="match status" value="1"/>
</dbReference>
<dbReference type="Gene3D" id="2.60.40.1120">
    <property type="entry name" value="Carboxypeptidase-like, regulatory domain"/>
    <property type="match status" value="1"/>
</dbReference>
<keyword evidence="2" id="KW-0813">Transport</keyword>
<gene>
    <name evidence="9" type="ORF">GM418_11940</name>
</gene>